<evidence type="ECO:0000313" key="3">
    <source>
        <dbReference type="Proteomes" id="UP001529510"/>
    </source>
</evidence>
<dbReference type="EMBL" id="JAMKFB020000021">
    <property type="protein sequence ID" value="KAL0163133.1"/>
    <property type="molecule type" value="Genomic_DNA"/>
</dbReference>
<accession>A0ABD0NMC7</accession>
<feature type="non-terminal residue" evidence="2">
    <location>
        <position position="189"/>
    </location>
</feature>
<organism evidence="2 3">
    <name type="scientific">Cirrhinus mrigala</name>
    <name type="common">Mrigala</name>
    <dbReference type="NCBI Taxonomy" id="683832"/>
    <lineage>
        <taxon>Eukaryota</taxon>
        <taxon>Metazoa</taxon>
        <taxon>Chordata</taxon>
        <taxon>Craniata</taxon>
        <taxon>Vertebrata</taxon>
        <taxon>Euteleostomi</taxon>
        <taxon>Actinopterygii</taxon>
        <taxon>Neopterygii</taxon>
        <taxon>Teleostei</taxon>
        <taxon>Ostariophysi</taxon>
        <taxon>Cypriniformes</taxon>
        <taxon>Cyprinidae</taxon>
        <taxon>Labeoninae</taxon>
        <taxon>Labeonini</taxon>
        <taxon>Cirrhinus</taxon>
    </lineage>
</organism>
<evidence type="ECO:0000256" key="1">
    <source>
        <dbReference type="SAM" id="MobiDB-lite"/>
    </source>
</evidence>
<reference evidence="2 3" key="1">
    <citation type="submission" date="2024-05" db="EMBL/GenBank/DDBJ databases">
        <title>Genome sequencing and assembly of Indian major carp, Cirrhinus mrigala (Hamilton, 1822).</title>
        <authorList>
            <person name="Mohindra V."/>
            <person name="Chowdhury L.M."/>
            <person name="Lal K."/>
            <person name="Jena J.K."/>
        </authorList>
    </citation>
    <scope>NUCLEOTIDE SEQUENCE [LARGE SCALE GENOMIC DNA]</scope>
    <source>
        <strain evidence="2">CM1030</strain>
        <tissue evidence="2">Blood</tissue>
    </source>
</reference>
<dbReference type="AlphaFoldDB" id="A0ABD0NMC7"/>
<feature type="compositionally biased region" description="Low complexity" evidence="1">
    <location>
        <begin position="20"/>
        <end position="43"/>
    </location>
</feature>
<evidence type="ECO:0000313" key="2">
    <source>
        <dbReference type="EMBL" id="KAL0163133.1"/>
    </source>
</evidence>
<dbReference type="Proteomes" id="UP001529510">
    <property type="component" value="Unassembled WGS sequence"/>
</dbReference>
<feature type="region of interest" description="Disordered" evidence="1">
    <location>
        <begin position="1"/>
        <end position="158"/>
    </location>
</feature>
<comment type="caution">
    <text evidence="2">The sequence shown here is derived from an EMBL/GenBank/DDBJ whole genome shotgun (WGS) entry which is preliminary data.</text>
</comment>
<keyword evidence="3" id="KW-1185">Reference proteome</keyword>
<protein>
    <submittedName>
        <fullName evidence="2">Uncharacterized protein</fullName>
    </submittedName>
</protein>
<gene>
    <name evidence="2" type="ORF">M9458_042529</name>
</gene>
<name>A0ABD0NMC7_CIRMR</name>
<feature type="non-terminal residue" evidence="2">
    <location>
        <position position="1"/>
    </location>
</feature>
<feature type="compositionally biased region" description="Polar residues" evidence="1">
    <location>
        <begin position="145"/>
        <end position="158"/>
    </location>
</feature>
<sequence length="189" mass="20442">TSATSGPQRRKRFTALPNLAKPRASSKTPKSPSKSPVKPVAPSEPETLTPIEESCQQIPEAVNNPKLPRRRRPSGGGRQAKVQPIPTAPLQNDRETEPQEDGGLEDTLVPLTVQQGESKHPLINSQPDTVLVHEKPPAVGDVDVQQESDSGPPSGQSQLDLLRERLNKLKTPSKILNSLKSLNDPADMV</sequence>
<proteinExistence type="predicted"/>